<evidence type="ECO:0000256" key="1">
    <source>
        <dbReference type="SAM" id="MobiDB-lite"/>
    </source>
</evidence>
<dbReference type="AlphaFoldDB" id="A0AAW1QVR3"/>
<proteinExistence type="predicted"/>
<evidence type="ECO:0000259" key="3">
    <source>
        <dbReference type="PROSITE" id="PS51837"/>
    </source>
</evidence>
<evidence type="ECO:0000313" key="5">
    <source>
        <dbReference type="Proteomes" id="UP001445335"/>
    </source>
</evidence>
<feature type="region of interest" description="Disordered" evidence="1">
    <location>
        <begin position="1"/>
        <end position="45"/>
    </location>
</feature>
<protein>
    <recommendedName>
        <fullName evidence="3">LITAF domain-containing protein</fullName>
    </recommendedName>
</protein>
<gene>
    <name evidence="4" type="ORF">WJX81_000433</name>
</gene>
<sequence>MSGQAQAPSAPSAPPMSAYEDPVKPSSSQRQGGYGEAPRYPPGQWQSQAAYRQPSVGYPAVYAYAPPTVREIGLCNWASAVLMALLGLVPCCIIPFCCTSCKDRVYRCEHCGAVLGRQQP</sequence>
<dbReference type="EMBL" id="JALJOU010000074">
    <property type="protein sequence ID" value="KAK9825398.1"/>
    <property type="molecule type" value="Genomic_DNA"/>
</dbReference>
<evidence type="ECO:0000313" key="4">
    <source>
        <dbReference type="EMBL" id="KAK9825398.1"/>
    </source>
</evidence>
<name>A0AAW1QVR3_9CHLO</name>
<dbReference type="Pfam" id="PF10601">
    <property type="entry name" value="zf-LITAF-like"/>
    <property type="match status" value="1"/>
</dbReference>
<feature type="compositionally biased region" description="Low complexity" evidence="1">
    <location>
        <begin position="1"/>
        <end position="18"/>
    </location>
</feature>
<feature type="domain" description="LITAF" evidence="3">
    <location>
        <begin position="33"/>
        <end position="120"/>
    </location>
</feature>
<keyword evidence="2" id="KW-1133">Transmembrane helix</keyword>
<keyword evidence="2" id="KW-0472">Membrane</keyword>
<dbReference type="InterPro" id="IPR006629">
    <property type="entry name" value="LITAF"/>
</dbReference>
<evidence type="ECO:0000256" key="2">
    <source>
        <dbReference type="SAM" id="Phobius"/>
    </source>
</evidence>
<feature type="transmembrane region" description="Helical" evidence="2">
    <location>
        <begin position="77"/>
        <end position="97"/>
    </location>
</feature>
<comment type="caution">
    <text evidence="4">The sequence shown here is derived from an EMBL/GenBank/DDBJ whole genome shotgun (WGS) entry which is preliminary data.</text>
</comment>
<dbReference type="SMART" id="SM00714">
    <property type="entry name" value="LITAF"/>
    <property type="match status" value="1"/>
</dbReference>
<reference evidence="4 5" key="1">
    <citation type="journal article" date="2024" name="Nat. Commun.">
        <title>Phylogenomics reveals the evolutionary origins of lichenization in chlorophyte algae.</title>
        <authorList>
            <person name="Puginier C."/>
            <person name="Libourel C."/>
            <person name="Otte J."/>
            <person name="Skaloud P."/>
            <person name="Haon M."/>
            <person name="Grisel S."/>
            <person name="Petersen M."/>
            <person name="Berrin J.G."/>
            <person name="Delaux P.M."/>
            <person name="Dal Grande F."/>
            <person name="Keller J."/>
        </authorList>
    </citation>
    <scope>NUCLEOTIDE SEQUENCE [LARGE SCALE GENOMIC DNA]</scope>
    <source>
        <strain evidence="4 5">SAG 245.80</strain>
    </source>
</reference>
<dbReference type="Proteomes" id="UP001445335">
    <property type="component" value="Unassembled WGS sequence"/>
</dbReference>
<dbReference type="PROSITE" id="PS51837">
    <property type="entry name" value="LITAF"/>
    <property type="match status" value="1"/>
</dbReference>
<keyword evidence="2" id="KW-0812">Transmembrane</keyword>
<accession>A0AAW1QVR3</accession>
<organism evidence="4 5">
    <name type="scientific">Elliptochloris bilobata</name>
    <dbReference type="NCBI Taxonomy" id="381761"/>
    <lineage>
        <taxon>Eukaryota</taxon>
        <taxon>Viridiplantae</taxon>
        <taxon>Chlorophyta</taxon>
        <taxon>core chlorophytes</taxon>
        <taxon>Trebouxiophyceae</taxon>
        <taxon>Trebouxiophyceae incertae sedis</taxon>
        <taxon>Elliptochloris clade</taxon>
        <taxon>Elliptochloris</taxon>
    </lineage>
</organism>
<keyword evidence="5" id="KW-1185">Reference proteome</keyword>